<feature type="domain" description="YdbS-like PH" evidence="2">
    <location>
        <begin position="91"/>
        <end position="165"/>
    </location>
</feature>
<reference evidence="3 4" key="1">
    <citation type="journal article" date="2016" name="Environ. Microbiol.">
        <title>Genomic resolution of a cold subsurface aquifer community provides metabolic insights for novel microbes adapted to high CO concentrations.</title>
        <authorList>
            <person name="Probst A.J."/>
            <person name="Castelle C.J."/>
            <person name="Singh A."/>
            <person name="Brown C.T."/>
            <person name="Anantharaman K."/>
            <person name="Sharon I."/>
            <person name="Hug L.A."/>
            <person name="Burstein D."/>
            <person name="Emerson J.B."/>
            <person name="Thomas B.C."/>
            <person name="Banfield J.F."/>
        </authorList>
    </citation>
    <scope>NUCLEOTIDE SEQUENCE [LARGE SCALE GENOMIC DNA]</scope>
    <source>
        <strain evidence="3">CG1_02_37_44</strain>
    </source>
</reference>
<dbReference type="AlphaFoldDB" id="A0A1J4T6Q8"/>
<keyword evidence="1" id="KW-0472">Membrane</keyword>
<evidence type="ECO:0000256" key="1">
    <source>
        <dbReference type="SAM" id="Phobius"/>
    </source>
</evidence>
<comment type="caution">
    <text evidence="3">The sequence shown here is derived from an EMBL/GenBank/DDBJ whole genome shotgun (WGS) entry which is preliminary data.</text>
</comment>
<gene>
    <name evidence="3" type="ORF">AUJ27_01835</name>
</gene>
<keyword evidence="1" id="KW-1133">Transmembrane helix</keyword>
<dbReference type="PANTHER" id="PTHR37938">
    <property type="entry name" value="BLL0215 PROTEIN"/>
    <property type="match status" value="1"/>
</dbReference>
<evidence type="ECO:0000313" key="3">
    <source>
        <dbReference type="EMBL" id="OIO07804.1"/>
    </source>
</evidence>
<feature type="transmembrane region" description="Helical" evidence="1">
    <location>
        <begin position="31"/>
        <end position="48"/>
    </location>
</feature>
<feature type="transmembrane region" description="Helical" evidence="1">
    <location>
        <begin position="60"/>
        <end position="89"/>
    </location>
</feature>
<dbReference type="InterPro" id="IPR005182">
    <property type="entry name" value="YdbS-like_PH"/>
</dbReference>
<keyword evidence="1" id="KW-0812">Transmembrane</keyword>
<dbReference type="EMBL" id="MNUU01000033">
    <property type="protein sequence ID" value="OIO07804.1"/>
    <property type="molecule type" value="Genomic_DNA"/>
</dbReference>
<evidence type="ECO:0000313" key="4">
    <source>
        <dbReference type="Proteomes" id="UP000183192"/>
    </source>
</evidence>
<name>A0A1J4T6Q8_9BACT</name>
<dbReference type="STRING" id="1805146.AUJ27_01835"/>
<dbReference type="Proteomes" id="UP000183192">
    <property type="component" value="Unassembled WGS sequence"/>
</dbReference>
<proteinExistence type="predicted"/>
<sequence>MLSLYRLPNSLPDEKIIKVIRRDLFILIKKVDILILLVLLPLFFFYAITLNLPDLLTGNISLPIIILIISAYFLFLWLFFLFSFIDYYLDFWIVTNERIIDVQQNGFFSRIISEQKLDKIQDVTSEVHGMMATLFHFGNVQVQTAGAKQKFNFEDVPYPNNVRDLLIKLSNNKKPT</sequence>
<protein>
    <recommendedName>
        <fullName evidence="2">YdbS-like PH domain-containing protein</fullName>
    </recommendedName>
</protein>
<organism evidence="3 4">
    <name type="scientific">Candidatus Falkowbacteria bacterium CG1_02_37_44</name>
    <dbReference type="NCBI Taxonomy" id="1805146"/>
    <lineage>
        <taxon>Bacteria</taxon>
        <taxon>Candidatus Falkowiibacteriota</taxon>
    </lineage>
</organism>
<accession>A0A1J4T6Q8</accession>
<evidence type="ECO:0000259" key="2">
    <source>
        <dbReference type="Pfam" id="PF03703"/>
    </source>
</evidence>
<dbReference type="Pfam" id="PF03703">
    <property type="entry name" value="bPH_2"/>
    <property type="match status" value="1"/>
</dbReference>
<dbReference type="PANTHER" id="PTHR37938:SF1">
    <property type="entry name" value="BLL0215 PROTEIN"/>
    <property type="match status" value="1"/>
</dbReference>